<dbReference type="Gene3D" id="1.10.3210.10">
    <property type="entry name" value="Hypothetical protein af1432"/>
    <property type="match status" value="1"/>
</dbReference>
<evidence type="ECO:0000313" key="3">
    <source>
        <dbReference type="Proteomes" id="UP000637423"/>
    </source>
</evidence>
<dbReference type="RefSeq" id="WP_188565495.1">
    <property type="nucleotide sequence ID" value="NZ_BMED01000001.1"/>
</dbReference>
<dbReference type="PANTHER" id="PTHR33525">
    <property type="match status" value="1"/>
</dbReference>
<sequence>MTANEKAREFEFIEGLTAELSAKELIFPTSLNATMKIRKALSNPDISNDAVARIISAEPVLSAQVLRLSNSILYNRTNKRISELRMATMALGFAAVRNVAISVGMKQLTEHKSTGQSSQRMEGLWTRSLRVAAMSYVVAKNLTKLNPDKALLAGLLHDVGKFYVLNRARHYQDLFPSEKALWDLVDQWHGSIGSAILENWDLSDDIQAAVMDCRSPNIPLGPKPTLTDVVATADFLDAHFVAKSIDVVNWNVIPPALQNLQLDEEKSGILMEETKGELGLILQAIA</sequence>
<dbReference type="InterPro" id="IPR013976">
    <property type="entry name" value="HDOD"/>
</dbReference>
<feature type="domain" description="HDOD" evidence="1">
    <location>
        <begin position="27"/>
        <end position="216"/>
    </location>
</feature>
<dbReference type="CDD" id="cd00077">
    <property type="entry name" value="HDc"/>
    <property type="match status" value="1"/>
</dbReference>
<reference evidence="2" key="1">
    <citation type="journal article" date="2014" name="Int. J. Syst. Evol. Microbiol.">
        <title>Complete genome sequence of Corynebacterium casei LMG S-19264T (=DSM 44701T), isolated from a smear-ripened cheese.</title>
        <authorList>
            <consortium name="US DOE Joint Genome Institute (JGI-PGF)"/>
            <person name="Walter F."/>
            <person name="Albersmeier A."/>
            <person name="Kalinowski J."/>
            <person name="Ruckert C."/>
        </authorList>
    </citation>
    <scope>NUCLEOTIDE SEQUENCE</scope>
    <source>
        <strain evidence="2">CGMCC 1.10998</strain>
    </source>
</reference>
<keyword evidence="3" id="KW-1185">Reference proteome</keyword>
<organism evidence="2 3">
    <name type="scientific">Undibacterium terreum</name>
    <dbReference type="NCBI Taxonomy" id="1224302"/>
    <lineage>
        <taxon>Bacteria</taxon>
        <taxon>Pseudomonadati</taxon>
        <taxon>Pseudomonadota</taxon>
        <taxon>Betaproteobacteria</taxon>
        <taxon>Burkholderiales</taxon>
        <taxon>Oxalobacteraceae</taxon>
        <taxon>Undibacterium</taxon>
    </lineage>
</organism>
<proteinExistence type="predicted"/>
<dbReference type="AlphaFoldDB" id="A0A916UEH6"/>
<gene>
    <name evidence="2" type="ORF">GCM10011396_17270</name>
</gene>
<dbReference type="Pfam" id="PF08668">
    <property type="entry name" value="HDOD"/>
    <property type="match status" value="1"/>
</dbReference>
<dbReference type="Proteomes" id="UP000637423">
    <property type="component" value="Unassembled WGS sequence"/>
</dbReference>
<evidence type="ECO:0000259" key="1">
    <source>
        <dbReference type="PROSITE" id="PS51833"/>
    </source>
</evidence>
<dbReference type="InterPro" id="IPR003607">
    <property type="entry name" value="HD/PDEase_dom"/>
</dbReference>
<dbReference type="PROSITE" id="PS51833">
    <property type="entry name" value="HDOD"/>
    <property type="match status" value="1"/>
</dbReference>
<dbReference type="InterPro" id="IPR052340">
    <property type="entry name" value="RNase_Y/CdgJ"/>
</dbReference>
<comment type="caution">
    <text evidence="2">The sequence shown here is derived from an EMBL/GenBank/DDBJ whole genome shotgun (WGS) entry which is preliminary data.</text>
</comment>
<name>A0A916UEH6_9BURK</name>
<protein>
    <recommendedName>
        <fullName evidence="1">HDOD domain-containing protein</fullName>
    </recommendedName>
</protein>
<accession>A0A916UEH6</accession>
<dbReference type="EMBL" id="BMED01000001">
    <property type="protein sequence ID" value="GGC70697.1"/>
    <property type="molecule type" value="Genomic_DNA"/>
</dbReference>
<reference evidence="2" key="2">
    <citation type="submission" date="2020-09" db="EMBL/GenBank/DDBJ databases">
        <authorList>
            <person name="Sun Q."/>
            <person name="Zhou Y."/>
        </authorList>
    </citation>
    <scope>NUCLEOTIDE SEQUENCE</scope>
    <source>
        <strain evidence="2">CGMCC 1.10998</strain>
    </source>
</reference>
<evidence type="ECO:0000313" key="2">
    <source>
        <dbReference type="EMBL" id="GGC70697.1"/>
    </source>
</evidence>
<dbReference type="SUPFAM" id="SSF109604">
    <property type="entry name" value="HD-domain/PDEase-like"/>
    <property type="match status" value="1"/>
</dbReference>
<dbReference type="PANTHER" id="PTHR33525:SF3">
    <property type="entry name" value="RIBONUCLEASE Y"/>
    <property type="match status" value="1"/>
</dbReference>